<dbReference type="InterPro" id="IPR050695">
    <property type="entry name" value="N-acetylmuramoyl_amidase_3"/>
</dbReference>
<evidence type="ECO:0000256" key="1">
    <source>
        <dbReference type="ARBA" id="ARBA00001561"/>
    </source>
</evidence>
<feature type="compositionally biased region" description="Basic and acidic residues" evidence="4">
    <location>
        <begin position="178"/>
        <end position="237"/>
    </location>
</feature>
<evidence type="ECO:0000256" key="2">
    <source>
        <dbReference type="ARBA" id="ARBA00011901"/>
    </source>
</evidence>
<feature type="compositionally biased region" description="Basic and acidic residues" evidence="4">
    <location>
        <begin position="147"/>
        <end position="162"/>
    </location>
</feature>
<dbReference type="InterPro" id="IPR002508">
    <property type="entry name" value="MurNAc-LAA_cat"/>
</dbReference>
<evidence type="ECO:0000256" key="3">
    <source>
        <dbReference type="ARBA" id="ARBA00022801"/>
    </source>
</evidence>
<dbReference type="GO" id="GO:0030288">
    <property type="term" value="C:outer membrane-bounded periplasmic space"/>
    <property type="evidence" value="ECO:0007669"/>
    <property type="project" value="TreeGrafter"/>
</dbReference>
<dbReference type="Gene3D" id="3.40.630.40">
    <property type="entry name" value="Zn-dependent exopeptidases"/>
    <property type="match status" value="1"/>
</dbReference>
<protein>
    <recommendedName>
        <fullName evidence="2">N-acetylmuramoyl-L-alanine amidase</fullName>
        <ecNumber evidence="2">3.5.1.28</ecNumber>
    </recommendedName>
</protein>
<dbReference type="GO" id="GO:0009253">
    <property type="term" value="P:peptidoglycan catabolic process"/>
    <property type="evidence" value="ECO:0007669"/>
    <property type="project" value="InterPro"/>
</dbReference>
<comment type="catalytic activity">
    <reaction evidence="1">
        <text>Hydrolyzes the link between N-acetylmuramoyl residues and L-amino acid residues in certain cell-wall glycopeptides.</text>
        <dbReference type="EC" id="3.5.1.28"/>
    </reaction>
</comment>
<accession>A0A377ISM3</accession>
<dbReference type="CDD" id="cd02696">
    <property type="entry name" value="MurNAc-LAA"/>
    <property type="match status" value="1"/>
</dbReference>
<dbReference type="RefSeq" id="WP_114991384.1">
    <property type="nucleotide sequence ID" value="NZ_UGHQ01000001.1"/>
</dbReference>
<dbReference type="PANTHER" id="PTHR30404">
    <property type="entry name" value="N-ACETYLMURAMOYL-L-ALANINE AMIDASE"/>
    <property type="match status" value="1"/>
</dbReference>
<name>A0A377ISM3_HELPX</name>
<dbReference type="EC" id="3.5.1.28" evidence="2"/>
<dbReference type="AlphaFoldDB" id="A0A377ISM3"/>
<dbReference type="EMBL" id="UGHQ01000001">
    <property type="protein sequence ID" value="STO82602.1"/>
    <property type="molecule type" value="Genomic_DNA"/>
</dbReference>
<reference evidence="6 7" key="1">
    <citation type="submission" date="2018-06" db="EMBL/GenBank/DDBJ databases">
        <authorList>
            <consortium name="Pathogen Informatics"/>
            <person name="Doyle S."/>
        </authorList>
    </citation>
    <scope>NUCLEOTIDE SEQUENCE [LARGE SCALE GENOMIC DNA]</scope>
    <source>
        <strain evidence="6 7">NCTC13338</strain>
    </source>
</reference>
<feature type="compositionally biased region" description="Basic residues" evidence="4">
    <location>
        <begin position="163"/>
        <end position="172"/>
    </location>
</feature>
<dbReference type="Proteomes" id="UP000254543">
    <property type="component" value="Unassembled WGS sequence"/>
</dbReference>
<dbReference type="PANTHER" id="PTHR30404:SF0">
    <property type="entry name" value="N-ACETYLMURAMOYL-L-ALANINE AMIDASE AMIC"/>
    <property type="match status" value="1"/>
</dbReference>
<organism evidence="6 7">
    <name type="scientific">Helicobacter pylori</name>
    <name type="common">Campylobacter pylori</name>
    <dbReference type="NCBI Taxonomy" id="210"/>
    <lineage>
        <taxon>Bacteria</taxon>
        <taxon>Pseudomonadati</taxon>
        <taxon>Campylobacterota</taxon>
        <taxon>Epsilonproteobacteria</taxon>
        <taxon>Campylobacterales</taxon>
        <taxon>Helicobacteraceae</taxon>
        <taxon>Helicobacter</taxon>
    </lineage>
</organism>
<evidence type="ECO:0000259" key="5">
    <source>
        <dbReference type="SMART" id="SM00646"/>
    </source>
</evidence>
<sequence length="483" mass="55067">MLVRLGVVACLFWLHFAYATTLKITNIVPFGSSSVKMVFNQEIKKFKEVPLKNFKSYLELEAILTIPKKHYQFSKQSFITIAQFSPKLARVVIGYAPKMTYEVKILKNKLYVSIVEKKPLARHQITPKPPKHHALKHQTPKPAPKSIKKEVKKSKEAKEKTPTKHAHSKHMHSPLNERNAKKEIPKKEIPKKEIPKKEIPKKEIPKKEIPKKEIPKKEIPKKEIPKKEIPKKEAENESKNQVFIAEKNDTFIKTKRKKHKKIVLDAGHGGKDCGAMSANLVCEKDIVLEVVKFLHKELKKRGYSVLLTRDKDIYIDLVARTELANKKGADLFISVHANSIPKRSTSNAHGIETYFLSTARSERARKVAEQENKDDVNLMDYFSKSLFLNSLNTQRLIVSNKLAIDVQYGMLQSVRKNYPDVVDGGVREGPFWVLAGALMPSILIEIGYNSHAIESKRIQSKPYQKILAKGIADGIDSFFSKND</sequence>
<proteinExistence type="predicted"/>
<gene>
    <name evidence="6" type="primary">amiC</name>
    <name evidence="6" type="ORF">NCTC13338_00720</name>
</gene>
<evidence type="ECO:0000256" key="4">
    <source>
        <dbReference type="SAM" id="MobiDB-lite"/>
    </source>
</evidence>
<evidence type="ECO:0000313" key="6">
    <source>
        <dbReference type="EMBL" id="STO82602.1"/>
    </source>
</evidence>
<dbReference type="GO" id="GO:0008745">
    <property type="term" value="F:N-acetylmuramoyl-L-alanine amidase activity"/>
    <property type="evidence" value="ECO:0007669"/>
    <property type="project" value="UniProtKB-EC"/>
</dbReference>
<feature type="domain" description="MurNAc-LAA" evidence="5">
    <location>
        <begin position="321"/>
        <end position="476"/>
    </location>
</feature>
<evidence type="ECO:0000313" key="7">
    <source>
        <dbReference type="Proteomes" id="UP000254543"/>
    </source>
</evidence>
<dbReference type="Pfam" id="PF01520">
    <property type="entry name" value="Amidase_3"/>
    <property type="match status" value="1"/>
</dbReference>
<keyword evidence="3 6" id="KW-0378">Hydrolase</keyword>
<dbReference type="SUPFAM" id="SSF53187">
    <property type="entry name" value="Zn-dependent exopeptidases"/>
    <property type="match status" value="1"/>
</dbReference>
<dbReference type="FunFam" id="3.40.630.40:FF:000005">
    <property type="entry name" value="N-acetylmuramoyl-L-alanine amidase (AmiA)"/>
    <property type="match status" value="1"/>
</dbReference>
<dbReference type="SMART" id="SM00646">
    <property type="entry name" value="Ami_3"/>
    <property type="match status" value="1"/>
</dbReference>
<feature type="region of interest" description="Disordered" evidence="4">
    <location>
        <begin position="122"/>
        <end position="237"/>
    </location>
</feature>
<feature type="compositionally biased region" description="Basic residues" evidence="4">
    <location>
        <begin position="129"/>
        <end position="139"/>
    </location>
</feature>